<dbReference type="RefSeq" id="WP_115591496.1">
    <property type="nucleotide sequence ID" value="NZ_QRHA01000001.1"/>
</dbReference>
<dbReference type="PANTHER" id="PTHR12558">
    <property type="entry name" value="CELL DIVISION CYCLE 16,23,27"/>
    <property type="match status" value="1"/>
</dbReference>
<evidence type="ECO:0008006" key="4">
    <source>
        <dbReference type="Google" id="ProtNLM"/>
    </source>
</evidence>
<dbReference type="InterPro" id="IPR011990">
    <property type="entry name" value="TPR-like_helical_dom_sf"/>
</dbReference>
<dbReference type="SMART" id="SM00028">
    <property type="entry name" value="TPR"/>
    <property type="match status" value="6"/>
</dbReference>
<dbReference type="OrthoDB" id="9766710at2"/>
<dbReference type="Gene3D" id="1.25.40.10">
    <property type="entry name" value="Tetratricopeptide repeat domain"/>
    <property type="match status" value="3"/>
</dbReference>
<name>A0A3D8MF06_9ALTE</name>
<dbReference type="PROSITE" id="PS50005">
    <property type="entry name" value="TPR"/>
    <property type="match status" value="1"/>
</dbReference>
<reference evidence="3" key="1">
    <citation type="submission" date="2018-08" db="EMBL/GenBank/DDBJ databases">
        <authorList>
            <person name="Zhang J."/>
            <person name="Du Z.-J."/>
        </authorList>
    </citation>
    <scope>NUCLEOTIDE SEQUENCE [LARGE SCALE GENOMIC DNA]</scope>
    <source>
        <strain evidence="3">KCTC 52655</strain>
    </source>
</reference>
<dbReference type="SUPFAM" id="SSF48452">
    <property type="entry name" value="TPR-like"/>
    <property type="match status" value="3"/>
</dbReference>
<evidence type="ECO:0000256" key="1">
    <source>
        <dbReference type="PROSITE-ProRule" id="PRU00339"/>
    </source>
</evidence>
<dbReference type="Proteomes" id="UP000256561">
    <property type="component" value="Unassembled WGS sequence"/>
</dbReference>
<keyword evidence="3" id="KW-1185">Reference proteome</keyword>
<proteinExistence type="predicted"/>
<dbReference type="Pfam" id="PF14559">
    <property type="entry name" value="TPR_19"/>
    <property type="match status" value="1"/>
</dbReference>
<evidence type="ECO:0000313" key="3">
    <source>
        <dbReference type="Proteomes" id="UP000256561"/>
    </source>
</evidence>
<dbReference type="AlphaFoldDB" id="A0A3D8MF06"/>
<comment type="caution">
    <text evidence="2">The sequence shown here is derived from an EMBL/GenBank/DDBJ whole genome shotgun (WGS) entry which is preliminary data.</text>
</comment>
<dbReference type="EMBL" id="QRHA01000001">
    <property type="protein sequence ID" value="RDV29206.1"/>
    <property type="molecule type" value="Genomic_DNA"/>
</dbReference>
<dbReference type="GO" id="GO:0051301">
    <property type="term" value="P:cell division"/>
    <property type="evidence" value="ECO:0007669"/>
    <property type="project" value="TreeGrafter"/>
</dbReference>
<organism evidence="2 3">
    <name type="scientific">Alteromonas aestuariivivens</name>
    <dbReference type="NCBI Taxonomy" id="1938339"/>
    <lineage>
        <taxon>Bacteria</taxon>
        <taxon>Pseudomonadati</taxon>
        <taxon>Pseudomonadota</taxon>
        <taxon>Gammaproteobacteria</taxon>
        <taxon>Alteromonadales</taxon>
        <taxon>Alteromonadaceae</taxon>
        <taxon>Alteromonas/Salinimonas group</taxon>
        <taxon>Alteromonas</taxon>
    </lineage>
</organism>
<gene>
    <name evidence="2" type="ORF">DXV75_01735</name>
</gene>
<dbReference type="PANTHER" id="PTHR12558:SF44">
    <property type="entry name" value="TETRATRICOPEPTIDE REPEAT-CONTAINING PROTEIN"/>
    <property type="match status" value="1"/>
</dbReference>
<accession>A0A3D8MF06</accession>
<dbReference type="Pfam" id="PF13432">
    <property type="entry name" value="TPR_16"/>
    <property type="match status" value="1"/>
</dbReference>
<sequence>MYRICSTLLLTSCLVACGGQSNEEKLSSAQQKLIDAPSESIILAKNVLAEQPDNIEARLLLAQAELRIGSFASARKNFDDVYAVAKSQSALEGMLITATLLEEFNSALELLDQTHGPLTDQAAAFAINAALNLDRAEKADKLASTLSDLNSSYAALGLAFNAVAQNDVQRAQRLASQAIALDKNNADAHLLNAMLTERQGNFPAAYDAYESYRLLRPRDNRSLVLLTRSALLSNNLEKAEKYASEILGVYKTHPLANYAKAVFHYQNQQLEQVSEYSQYVVNDPRLGESARVLSAAASFRLGNYESALQSLQPLVGKLSRNEAGNNLLLALAAKLKDTALLEKMTQQVFQSSEKLSDEEILSATSVKFATSGETELSGQFLKELALSNPSSAYTHLSQGILAKLENNQSSALDSLERAYQADSENPQIAVLYIQSLLQAKQFDKADEVIKGATLSSPAFKSNLRMLSAIGKGSNAEARQLGLEALKHNNANPLSITLLVNASESQADIEQAKKALQGKEDLLTMLVGQLILQNKFELGASQILNENTFSPEHSAGLVSYLSQQEMHKELVGFVDGQAVLLKLPEQQKGEYLHALVATGEVDRFETTALRLIGSEPVSGSAFKMLERYYKGSGDSEKLTNLFAGVPEASYSLQQKETLVLSALQNKNINEAQRLLSLIDGEAHPDAVTGLQGAIAASSGDYKAAASHYIQAYRLNPTTRYAVNSIDSLLKSSQPRAAINLAKSHVEANPSDDTVKMMLATLVTGTEPESAMSLYASVDQSLMARNPVSLNNYAYLLANKGELEQARVYIEQALKLAPDNANIMDTKSMIDELSAKQG</sequence>
<dbReference type="InterPro" id="IPR019734">
    <property type="entry name" value="TPR_rpt"/>
</dbReference>
<keyword evidence="1" id="KW-0802">TPR repeat</keyword>
<feature type="repeat" description="TPR" evidence="1">
    <location>
        <begin position="785"/>
        <end position="818"/>
    </location>
</feature>
<evidence type="ECO:0000313" key="2">
    <source>
        <dbReference type="EMBL" id="RDV29206.1"/>
    </source>
</evidence>
<protein>
    <recommendedName>
        <fullName evidence="4">PEP-CTERM system TPR-repeat protein PrsT</fullName>
    </recommendedName>
</protein>